<feature type="non-terminal residue" evidence="1">
    <location>
        <position position="160"/>
    </location>
</feature>
<accession>T1BFP7</accession>
<sequence>KFSSKYVQKIAESNGFAGEPDIEADIKSGKMTLANASELFQQSILKRSNVAMDMLNKKDYDFAFICFTEQDRLQHFSLNLKEWRDYVMPLYERISEFLTWLEKRAESENATILLVSDHGAQPIKEKFLMNGWLINNGYAKLKPELEQAMNNSNAMSSIKY</sequence>
<dbReference type="Pfam" id="PF01663">
    <property type="entry name" value="Phosphodiest"/>
    <property type="match status" value="1"/>
</dbReference>
<reference evidence="1" key="2">
    <citation type="journal article" date="2014" name="ISME J.">
        <title>Microbial stratification in low pH oxic and suboxic macroscopic growths along an acid mine drainage.</title>
        <authorList>
            <person name="Mendez-Garcia C."/>
            <person name="Mesa V."/>
            <person name="Sprenger R.R."/>
            <person name="Richter M."/>
            <person name="Diez M.S."/>
            <person name="Solano J."/>
            <person name="Bargiela R."/>
            <person name="Golyshina O.V."/>
            <person name="Manteca A."/>
            <person name="Ramos J.L."/>
            <person name="Gallego J.R."/>
            <person name="Llorente I."/>
            <person name="Martins Dos Santos V.A."/>
            <person name="Jensen O.N."/>
            <person name="Pelaez A.I."/>
            <person name="Sanchez J."/>
            <person name="Ferrer M."/>
        </authorList>
    </citation>
    <scope>NUCLEOTIDE SEQUENCE</scope>
</reference>
<evidence type="ECO:0000313" key="1">
    <source>
        <dbReference type="EMBL" id="EQD52970.1"/>
    </source>
</evidence>
<feature type="non-terminal residue" evidence="1">
    <location>
        <position position="1"/>
    </location>
</feature>
<dbReference type="InterPro" id="IPR002591">
    <property type="entry name" value="Phosphodiest/P_Trfase"/>
</dbReference>
<dbReference type="EMBL" id="AUZZ01004503">
    <property type="protein sequence ID" value="EQD52970.1"/>
    <property type="molecule type" value="Genomic_DNA"/>
</dbReference>
<proteinExistence type="predicted"/>
<organism evidence="1">
    <name type="scientific">mine drainage metagenome</name>
    <dbReference type="NCBI Taxonomy" id="410659"/>
    <lineage>
        <taxon>unclassified sequences</taxon>
        <taxon>metagenomes</taxon>
        <taxon>ecological metagenomes</taxon>
    </lineage>
</organism>
<reference evidence="1" key="1">
    <citation type="submission" date="2013-08" db="EMBL/GenBank/DDBJ databases">
        <authorList>
            <person name="Mendez C."/>
            <person name="Richter M."/>
            <person name="Ferrer M."/>
            <person name="Sanchez J."/>
        </authorList>
    </citation>
    <scope>NUCLEOTIDE SEQUENCE</scope>
</reference>
<dbReference type="InterPro" id="IPR017850">
    <property type="entry name" value="Alkaline_phosphatase_core_sf"/>
</dbReference>
<protein>
    <submittedName>
        <fullName evidence="1">Type I phosphodiesterase / nucleotide pyrophosphatase superfamily</fullName>
    </submittedName>
</protein>
<comment type="caution">
    <text evidence="1">The sequence shown here is derived from an EMBL/GenBank/DDBJ whole genome shotgun (WGS) entry which is preliminary data.</text>
</comment>
<dbReference type="AlphaFoldDB" id="T1BFP7"/>
<gene>
    <name evidence="1" type="ORF">B2A_06374</name>
</gene>
<dbReference type="SUPFAM" id="SSF53649">
    <property type="entry name" value="Alkaline phosphatase-like"/>
    <property type="match status" value="1"/>
</dbReference>
<dbReference type="Gene3D" id="3.40.720.10">
    <property type="entry name" value="Alkaline Phosphatase, subunit A"/>
    <property type="match status" value="1"/>
</dbReference>
<name>T1BFP7_9ZZZZ</name>